<evidence type="ECO:0008006" key="4">
    <source>
        <dbReference type="Google" id="ProtNLM"/>
    </source>
</evidence>
<reference evidence="2 3" key="1">
    <citation type="submission" date="2022-06" db="EMBL/GenBank/DDBJ databases">
        <title>Draft genome sequence of type strain Streptomyces rubrisoli DSM 42083.</title>
        <authorList>
            <person name="Duangmal K."/>
            <person name="Klaysubun C."/>
        </authorList>
    </citation>
    <scope>NUCLEOTIDE SEQUENCE [LARGE SCALE GENOMIC DNA]</scope>
    <source>
        <strain evidence="2 3">DSM 42083</strain>
    </source>
</reference>
<dbReference type="EMBL" id="JANFNH010000070">
    <property type="protein sequence ID" value="MCQ4046510.1"/>
    <property type="molecule type" value="Genomic_DNA"/>
</dbReference>
<evidence type="ECO:0000313" key="2">
    <source>
        <dbReference type="EMBL" id="MCQ4046510.1"/>
    </source>
</evidence>
<accession>A0ABT1PMB7</accession>
<name>A0ABT1PMB7_9ACTN</name>
<comment type="caution">
    <text evidence="2">The sequence shown here is derived from an EMBL/GenBank/DDBJ whole genome shotgun (WGS) entry which is preliminary data.</text>
</comment>
<dbReference type="Proteomes" id="UP001206206">
    <property type="component" value="Unassembled WGS sequence"/>
</dbReference>
<keyword evidence="3" id="KW-1185">Reference proteome</keyword>
<proteinExistence type="predicted"/>
<feature type="region of interest" description="Disordered" evidence="1">
    <location>
        <begin position="1"/>
        <end position="28"/>
    </location>
</feature>
<sequence length="148" mass="16367">MVRIQDTMDREAPVARRTPGERQRRRDLADAASGVERFKCVIYLCTAANADPSGARRECEEYAAMFGWDVVAVIEDTTGLLPPQGRDGLMRAIERIQVREAGAVLTAWRSMISPVQAEFDEVAAEIEKAGGFLHVKDWSPDGLGSKRC</sequence>
<protein>
    <recommendedName>
        <fullName evidence="4">Resolvase/invertase-type recombinase catalytic domain-containing protein</fullName>
    </recommendedName>
</protein>
<organism evidence="2 3">
    <name type="scientific">Streptantibioticus rubrisoli</name>
    <dbReference type="NCBI Taxonomy" id="1387313"/>
    <lineage>
        <taxon>Bacteria</taxon>
        <taxon>Bacillati</taxon>
        <taxon>Actinomycetota</taxon>
        <taxon>Actinomycetes</taxon>
        <taxon>Kitasatosporales</taxon>
        <taxon>Streptomycetaceae</taxon>
        <taxon>Streptantibioticus</taxon>
    </lineage>
</organism>
<evidence type="ECO:0000256" key="1">
    <source>
        <dbReference type="SAM" id="MobiDB-lite"/>
    </source>
</evidence>
<gene>
    <name evidence="2" type="ORF">NON19_31775</name>
</gene>
<evidence type="ECO:0000313" key="3">
    <source>
        <dbReference type="Proteomes" id="UP001206206"/>
    </source>
</evidence>
<dbReference type="RefSeq" id="WP_255932752.1">
    <property type="nucleotide sequence ID" value="NZ_JANFNH010000070.1"/>
</dbReference>